<feature type="transmembrane region" description="Helical" evidence="1">
    <location>
        <begin position="176"/>
        <end position="193"/>
    </location>
</feature>
<organism evidence="2 3">
    <name type="scientific">Microbacterium jejuense</name>
    <dbReference type="NCBI Taxonomy" id="1263637"/>
    <lineage>
        <taxon>Bacteria</taxon>
        <taxon>Bacillati</taxon>
        <taxon>Actinomycetota</taxon>
        <taxon>Actinomycetes</taxon>
        <taxon>Micrococcales</taxon>
        <taxon>Microbacteriaceae</taxon>
        <taxon>Microbacterium</taxon>
    </lineage>
</organism>
<feature type="transmembrane region" description="Helical" evidence="1">
    <location>
        <begin position="130"/>
        <end position="155"/>
    </location>
</feature>
<dbReference type="Proteomes" id="UP001196843">
    <property type="component" value="Unassembled WGS sequence"/>
</dbReference>
<comment type="caution">
    <text evidence="2">The sequence shown here is derived from an EMBL/GenBank/DDBJ whole genome shotgun (WGS) entry which is preliminary data.</text>
</comment>
<keyword evidence="1" id="KW-0812">Transmembrane</keyword>
<feature type="transmembrane region" description="Helical" evidence="1">
    <location>
        <begin position="98"/>
        <end position="118"/>
    </location>
</feature>
<sequence>MKKSGVLSKLNGLVSHDAWASLIGMIYLGLIVNLLLVITCLPLVALLVTTDPAYSWPFLAIAAPLAAPGVTAAFRAFREHGEGGRGPIRAFAAGLRDTWWRALVIGAAATAVIVVLLVDVRMLAASPAAVFTVPLLGVLGLLTLGVGLLSLVAFAEVPQARFRDVLRAALHLSLRRWYLTAVSLIAFGIQAAVFATAPALGLGLTASAALYLAWTNSRYTLRPVLDLDSADNDDAVAARA</sequence>
<evidence type="ECO:0000256" key="1">
    <source>
        <dbReference type="SAM" id="Phobius"/>
    </source>
</evidence>
<feature type="transmembrane region" description="Helical" evidence="1">
    <location>
        <begin position="21"/>
        <end position="48"/>
    </location>
</feature>
<keyword evidence="1" id="KW-0472">Membrane</keyword>
<reference evidence="2 3" key="1">
    <citation type="journal article" date="2021" name="MBio">
        <title>Poor Competitiveness of Bradyrhizobium in Pigeon Pea Root Colonization in Indian Soils.</title>
        <authorList>
            <person name="Chalasani D."/>
            <person name="Basu A."/>
            <person name="Pullabhotla S.V.S.R.N."/>
            <person name="Jorrin B."/>
            <person name="Neal A.L."/>
            <person name="Poole P.S."/>
            <person name="Podile A.R."/>
            <person name="Tkacz A."/>
        </authorList>
    </citation>
    <scope>NUCLEOTIDE SEQUENCE [LARGE SCALE GENOMIC DNA]</scope>
    <source>
        <strain evidence="2 3">HU14</strain>
    </source>
</reference>
<name>A0ABS7HQR1_9MICO</name>
<evidence type="ECO:0000313" key="2">
    <source>
        <dbReference type="EMBL" id="MBW9094784.1"/>
    </source>
</evidence>
<proteinExistence type="predicted"/>
<dbReference type="RefSeq" id="WP_220301498.1">
    <property type="nucleotide sequence ID" value="NZ_JAEUAW010000011.1"/>
</dbReference>
<protein>
    <submittedName>
        <fullName evidence="2">Ferredoxin-NADPH reductase</fullName>
    </submittedName>
</protein>
<keyword evidence="3" id="KW-1185">Reference proteome</keyword>
<gene>
    <name evidence="2" type="ORF">JNB62_13910</name>
</gene>
<keyword evidence="1" id="KW-1133">Transmembrane helix</keyword>
<feature type="transmembrane region" description="Helical" evidence="1">
    <location>
        <begin position="54"/>
        <end position="77"/>
    </location>
</feature>
<accession>A0ABS7HQR1</accession>
<evidence type="ECO:0000313" key="3">
    <source>
        <dbReference type="Proteomes" id="UP001196843"/>
    </source>
</evidence>
<dbReference type="EMBL" id="JAEUAW010000011">
    <property type="protein sequence ID" value="MBW9094784.1"/>
    <property type="molecule type" value="Genomic_DNA"/>
</dbReference>